<proteinExistence type="predicted"/>
<organism evidence="2 3">
    <name type="scientific">Qipengyuania pelagi</name>
    <dbReference type="NCBI Taxonomy" id="994320"/>
    <lineage>
        <taxon>Bacteria</taxon>
        <taxon>Pseudomonadati</taxon>
        <taxon>Pseudomonadota</taxon>
        <taxon>Alphaproteobacteria</taxon>
        <taxon>Sphingomonadales</taxon>
        <taxon>Erythrobacteraceae</taxon>
        <taxon>Qipengyuania</taxon>
    </lineage>
</organism>
<dbReference type="AlphaFoldDB" id="A0A844Y8U2"/>
<keyword evidence="3" id="KW-1185">Reference proteome</keyword>
<dbReference type="Pfam" id="PF13480">
    <property type="entry name" value="Acetyltransf_6"/>
    <property type="match status" value="1"/>
</dbReference>
<dbReference type="InterPro" id="IPR016181">
    <property type="entry name" value="Acyl_CoA_acyltransferase"/>
</dbReference>
<dbReference type="OrthoDB" id="213519at2"/>
<accession>A0A844Y8U2</accession>
<dbReference type="GO" id="GO:0016740">
    <property type="term" value="F:transferase activity"/>
    <property type="evidence" value="ECO:0007669"/>
    <property type="project" value="UniProtKB-KW"/>
</dbReference>
<evidence type="ECO:0000313" key="3">
    <source>
        <dbReference type="Proteomes" id="UP000430272"/>
    </source>
</evidence>
<keyword evidence="2" id="KW-0808">Transferase</keyword>
<name>A0A844Y8U2_9SPHN</name>
<dbReference type="SUPFAM" id="SSF55729">
    <property type="entry name" value="Acyl-CoA N-acyltransferases (Nat)"/>
    <property type="match status" value="1"/>
</dbReference>
<dbReference type="EMBL" id="WTYD01000001">
    <property type="protein sequence ID" value="MXO53869.1"/>
    <property type="molecule type" value="Genomic_DNA"/>
</dbReference>
<dbReference type="InterPro" id="IPR038740">
    <property type="entry name" value="BioF2-like_GNAT_dom"/>
</dbReference>
<dbReference type="Proteomes" id="UP000430272">
    <property type="component" value="Unassembled WGS sequence"/>
</dbReference>
<evidence type="ECO:0000313" key="2">
    <source>
        <dbReference type="EMBL" id="MXO53869.1"/>
    </source>
</evidence>
<reference evidence="2 3" key="1">
    <citation type="submission" date="2019-12" db="EMBL/GenBank/DDBJ databases">
        <title>Genomic-based taxomic classification of the family Erythrobacteraceae.</title>
        <authorList>
            <person name="Xu L."/>
        </authorList>
    </citation>
    <scope>NUCLEOTIDE SEQUENCE [LARGE SCALE GENOMIC DNA]</scope>
    <source>
        <strain evidence="2 3">JCM 17468</strain>
    </source>
</reference>
<protein>
    <submittedName>
        <fullName evidence="2">GNAT family N-acetyltransferase</fullName>
    </submittedName>
</protein>
<comment type="caution">
    <text evidence="2">The sequence shown here is derived from an EMBL/GenBank/DDBJ whole genome shotgun (WGS) entry which is preliminary data.</text>
</comment>
<sequence>MNAISARKWRSDRRGSPPRTLALRLQEGFSAPDWPDCDRPAFVRQWSDLACAVVSPNPFNEPWFALPGLRAFDPEGDVRIASLVKDGRLVGLLPVTASTRYHGRPLPHLAGWGHANCFCGEPLILPGFEQEFWRGLLAWADRESGFATFFHLNGIPADSPTLAALQAVCKDQGRAPAIVHREDRAVLNHGLSPEEHLAAAASKKRRKDWSRRLRRLGEEGDLRFSRHDDAEGLETWIEEFLALERTGWKGAENSALACDPRTEALFRDSLTGAAKFGRLQRIAYHLDGKPVVMLASFVAPPHAFSFKTAYDEELARFSPGVLLQLENLAMLEREDIALTDSCAAPDHPMIDHIWRDRREIVKVSIPIGGRLGRWVGTALTSFEARRLENRS</sequence>
<evidence type="ECO:0000259" key="1">
    <source>
        <dbReference type="Pfam" id="PF13480"/>
    </source>
</evidence>
<gene>
    <name evidence="2" type="ORF">GRI47_07590</name>
</gene>
<dbReference type="RefSeq" id="WP_160660675.1">
    <property type="nucleotide sequence ID" value="NZ_BAABDV010000001.1"/>
</dbReference>
<feature type="domain" description="BioF2-like acetyltransferase" evidence="1">
    <location>
        <begin position="203"/>
        <end position="340"/>
    </location>
</feature>